<accession>A0ABS1RWV3</accession>
<dbReference type="EMBL" id="JAESJJ010000022">
    <property type="protein sequence ID" value="MBL3610148.1"/>
    <property type="molecule type" value="Genomic_DNA"/>
</dbReference>
<evidence type="ECO:0000256" key="1">
    <source>
        <dbReference type="SAM" id="MobiDB-lite"/>
    </source>
</evidence>
<comment type="caution">
    <text evidence="2">The sequence shown here is derived from an EMBL/GenBank/DDBJ whole genome shotgun (WGS) entry which is preliminary data.</text>
</comment>
<evidence type="ECO:0000313" key="2">
    <source>
        <dbReference type="EMBL" id="MBL3610148.1"/>
    </source>
</evidence>
<protein>
    <submittedName>
        <fullName evidence="2">Uncharacterized protein</fullName>
    </submittedName>
</protein>
<keyword evidence="3" id="KW-1185">Reference proteome</keyword>
<organism evidence="2 3">
    <name type="scientific">Rhodovulum sulfidophilum</name>
    <name type="common">Rhodobacter sulfidophilus</name>
    <dbReference type="NCBI Taxonomy" id="35806"/>
    <lineage>
        <taxon>Bacteria</taxon>
        <taxon>Pseudomonadati</taxon>
        <taxon>Pseudomonadota</taxon>
        <taxon>Alphaproteobacteria</taxon>
        <taxon>Rhodobacterales</taxon>
        <taxon>Paracoccaceae</taxon>
        <taxon>Rhodovulum</taxon>
    </lineage>
</organism>
<gene>
    <name evidence="2" type="ORF">JMM60_15330</name>
</gene>
<proteinExistence type="predicted"/>
<sequence length="45" mass="5391">MSKPDPIHDRRTNRKTHNEALKKRRSPMIWFDRDIAWFGGKAGRL</sequence>
<name>A0ABS1RWV3_RHOSU</name>
<feature type="compositionally biased region" description="Basic and acidic residues" evidence="1">
    <location>
        <begin position="1"/>
        <end position="21"/>
    </location>
</feature>
<dbReference type="Proteomes" id="UP000604473">
    <property type="component" value="Unassembled WGS sequence"/>
</dbReference>
<feature type="region of interest" description="Disordered" evidence="1">
    <location>
        <begin position="1"/>
        <end position="23"/>
    </location>
</feature>
<evidence type="ECO:0000313" key="3">
    <source>
        <dbReference type="Proteomes" id="UP000604473"/>
    </source>
</evidence>
<reference evidence="2 3" key="1">
    <citation type="submission" date="2021-01" db="EMBL/GenBank/DDBJ databases">
        <title>Draft genomes of Rhodovulum sulfidophilum.</title>
        <authorList>
            <person name="Guzman M.S."/>
        </authorList>
    </citation>
    <scope>NUCLEOTIDE SEQUENCE [LARGE SCALE GENOMIC DNA]</scope>
    <source>
        <strain evidence="2 3">AB35</strain>
    </source>
</reference>